<protein>
    <submittedName>
        <fullName evidence="2">Uncharacterized protein</fullName>
    </submittedName>
</protein>
<dbReference type="InParanoid" id="A0A0C3G1P2"/>
<dbReference type="AlphaFoldDB" id="A0A0C3G1P2"/>
<sequence length="74" mass="8297">MQFFKSIVISILTFSAYANAATLPEPRECQKLFHICYPPPEIDRCCPGLHCIYLNPHSACILDLMLSDPNAISL</sequence>
<dbReference type="EMBL" id="KN832973">
    <property type="protein sequence ID" value="KIM90185.1"/>
    <property type="molecule type" value="Genomic_DNA"/>
</dbReference>
<feature type="chain" id="PRO_5002177472" evidence="1">
    <location>
        <begin position="21"/>
        <end position="74"/>
    </location>
</feature>
<feature type="signal peptide" evidence="1">
    <location>
        <begin position="1"/>
        <end position="20"/>
    </location>
</feature>
<evidence type="ECO:0000313" key="2">
    <source>
        <dbReference type="EMBL" id="KIM90185.1"/>
    </source>
</evidence>
<reference evidence="3" key="2">
    <citation type="submission" date="2015-01" db="EMBL/GenBank/DDBJ databases">
        <title>Evolutionary Origins and Diversification of the Mycorrhizal Mutualists.</title>
        <authorList>
            <consortium name="DOE Joint Genome Institute"/>
            <consortium name="Mycorrhizal Genomics Consortium"/>
            <person name="Kohler A."/>
            <person name="Kuo A."/>
            <person name="Nagy L.G."/>
            <person name="Floudas D."/>
            <person name="Copeland A."/>
            <person name="Barry K.W."/>
            <person name="Cichocki N."/>
            <person name="Veneault-Fourrey C."/>
            <person name="LaButti K."/>
            <person name="Lindquist E.A."/>
            <person name="Lipzen A."/>
            <person name="Lundell T."/>
            <person name="Morin E."/>
            <person name="Murat C."/>
            <person name="Riley R."/>
            <person name="Ohm R."/>
            <person name="Sun H."/>
            <person name="Tunlid A."/>
            <person name="Henrissat B."/>
            <person name="Grigoriev I.V."/>
            <person name="Hibbett D.S."/>
            <person name="Martin F."/>
        </authorList>
    </citation>
    <scope>NUCLEOTIDE SEQUENCE [LARGE SCALE GENOMIC DNA]</scope>
    <source>
        <strain evidence="3">F 1598</strain>
    </source>
</reference>
<reference evidence="2 3" key="1">
    <citation type="submission" date="2014-04" db="EMBL/GenBank/DDBJ databases">
        <authorList>
            <consortium name="DOE Joint Genome Institute"/>
            <person name="Kuo A."/>
            <person name="Tarkka M."/>
            <person name="Buscot F."/>
            <person name="Kohler A."/>
            <person name="Nagy L.G."/>
            <person name="Floudas D."/>
            <person name="Copeland A."/>
            <person name="Barry K.W."/>
            <person name="Cichocki N."/>
            <person name="Veneault-Fourrey C."/>
            <person name="LaButti K."/>
            <person name="Lindquist E.A."/>
            <person name="Lipzen A."/>
            <person name="Lundell T."/>
            <person name="Morin E."/>
            <person name="Murat C."/>
            <person name="Sun H."/>
            <person name="Tunlid A."/>
            <person name="Henrissat B."/>
            <person name="Grigoriev I.V."/>
            <person name="Hibbett D.S."/>
            <person name="Martin F."/>
            <person name="Nordberg H.P."/>
            <person name="Cantor M.N."/>
            <person name="Hua S.X."/>
        </authorList>
    </citation>
    <scope>NUCLEOTIDE SEQUENCE [LARGE SCALE GENOMIC DNA]</scope>
    <source>
        <strain evidence="2 3">F 1598</strain>
    </source>
</reference>
<dbReference type="HOGENOM" id="CLU_2688649_0_0_1"/>
<proteinExistence type="predicted"/>
<gene>
    <name evidence="2" type="ORF">PILCRDRAFT_811909</name>
</gene>
<evidence type="ECO:0000313" key="3">
    <source>
        <dbReference type="Proteomes" id="UP000054166"/>
    </source>
</evidence>
<organism evidence="2 3">
    <name type="scientific">Piloderma croceum (strain F 1598)</name>
    <dbReference type="NCBI Taxonomy" id="765440"/>
    <lineage>
        <taxon>Eukaryota</taxon>
        <taxon>Fungi</taxon>
        <taxon>Dikarya</taxon>
        <taxon>Basidiomycota</taxon>
        <taxon>Agaricomycotina</taxon>
        <taxon>Agaricomycetes</taxon>
        <taxon>Agaricomycetidae</taxon>
        <taxon>Atheliales</taxon>
        <taxon>Atheliaceae</taxon>
        <taxon>Piloderma</taxon>
    </lineage>
</organism>
<keyword evidence="3" id="KW-1185">Reference proteome</keyword>
<evidence type="ECO:0000256" key="1">
    <source>
        <dbReference type="SAM" id="SignalP"/>
    </source>
</evidence>
<keyword evidence="1" id="KW-0732">Signal</keyword>
<accession>A0A0C3G1P2</accession>
<name>A0A0C3G1P2_PILCF</name>
<dbReference type="Proteomes" id="UP000054166">
    <property type="component" value="Unassembled WGS sequence"/>
</dbReference>